<dbReference type="AlphaFoldDB" id="U7D9U7"/>
<gene>
    <name evidence="10" type="ORF">CALK_0349</name>
</gene>
<dbReference type="eggNOG" id="COG1519">
    <property type="taxonomic scope" value="Bacteria"/>
</dbReference>
<dbReference type="EC" id="2.4.99.12" evidence="2 8"/>
<comment type="pathway">
    <text evidence="1 8">Bacterial outer membrane biogenesis; LPS core biosynthesis.</text>
</comment>
<comment type="function">
    <text evidence="8">Involved in lipopolysaccharide (LPS) biosynthesis. Catalyzes the transfer of 3-deoxy-D-manno-octulosonate (Kdo) residue(s) from CMP-Kdo to lipid IV(A), the tetraacyldisaccharide-1,4'-bisphosphate precursor of lipid A.</text>
</comment>
<keyword evidence="11" id="KW-1185">Reference proteome</keyword>
<protein>
    <recommendedName>
        <fullName evidence="3 8">3-deoxy-D-manno-octulosonic acid transferase</fullName>
        <shortName evidence="8">Kdo transferase</shortName>
        <ecNumber evidence="2 8">2.4.99.12</ecNumber>
    </recommendedName>
    <alternativeName>
        <fullName evidence="5 8">Lipid IV(A) 3-deoxy-D-manno-octulosonic acid transferase</fullName>
    </alternativeName>
</protein>
<feature type="domain" description="3-deoxy-D-manno-octulosonic-acid transferase N-terminal" evidence="9">
    <location>
        <begin position="52"/>
        <end position="212"/>
    </location>
</feature>
<keyword evidence="8" id="KW-1003">Cell membrane</keyword>
<dbReference type="GO" id="GO:0009244">
    <property type="term" value="P:lipopolysaccharide core region biosynthetic process"/>
    <property type="evidence" value="ECO:0007669"/>
    <property type="project" value="UniProtKB-UniRule"/>
</dbReference>
<evidence type="ECO:0000313" key="10">
    <source>
        <dbReference type="EMBL" id="ERP39179.1"/>
    </source>
</evidence>
<feature type="active site" description="Proton acceptor" evidence="7">
    <location>
        <position position="66"/>
    </location>
</feature>
<evidence type="ECO:0000256" key="3">
    <source>
        <dbReference type="ARBA" id="ARBA00019077"/>
    </source>
</evidence>
<dbReference type="GO" id="GO:0043842">
    <property type="term" value="F:Kdo transferase activity"/>
    <property type="evidence" value="ECO:0007669"/>
    <property type="project" value="UniProtKB-EC"/>
</dbReference>
<evidence type="ECO:0000256" key="6">
    <source>
        <dbReference type="ARBA" id="ARBA00049183"/>
    </source>
</evidence>
<dbReference type="PANTHER" id="PTHR42755:SF1">
    <property type="entry name" value="3-DEOXY-D-MANNO-OCTULOSONIC ACID TRANSFERASE, MITOCHONDRIAL-RELATED"/>
    <property type="match status" value="1"/>
</dbReference>
<evidence type="ECO:0000256" key="7">
    <source>
        <dbReference type="PIRSR" id="PIRSR639901-1"/>
    </source>
</evidence>
<dbReference type="Pfam" id="PF04413">
    <property type="entry name" value="Glycos_transf_N"/>
    <property type="match status" value="1"/>
</dbReference>
<dbReference type="PANTHER" id="PTHR42755">
    <property type="entry name" value="3-DEOXY-MANNO-OCTULOSONATE CYTIDYLYLTRANSFERASE"/>
    <property type="match status" value="1"/>
</dbReference>
<evidence type="ECO:0000313" key="11">
    <source>
        <dbReference type="Proteomes" id="UP000017148"/>
    </source>
</evidence>
<evidence type="ECO:0000256" key="8">
    <source>
        <dbReference type="RuleBase" id="RU365103"/>
    </source>
</evidence>
<dbReference type="InterPro" id="IPR038107">
    <property type="entry name" value="Glycos_transf_N_sf"/>
</dbReference>
<dbReference type="InterPro" id="IPR039901">
    <property type="entry name" value="Kdotransferase"/>
</dbReference>
<dbReference type="Proteomes" id="UP000017148">
    <property type="component" value="Unassembled WGS sequence"/>
</dbReference>
<organism evidence="10 11">
    <name type="scientific">Chitinivibrio alkaliphilus ACht1</name>
    <dbReference type="NCBI Taxonomy" id="1313304"/>
    <lineage>
        <taxon>Bacteria</taxon>
        <taxon>Pseudomonadati</taxon>
        <taxon>Fibrobacterota</taxon>
        <taxon>Chitinivibrionia</taxon>
        <taxon>Chitinivibrionales</taxon>
        <taxon>Chitinivibrionaceae</taxon>
        <taxon>Chitinivibrio</taxon>
    </lineage>
</organism>
<evidence type="ECO:0000256" key="1">
    <source>
        <dbReference type="ARBA" id="ARBA00004713"/>
    </source>
</evidence>
<dbReference type="GO" id="GO:0009245">
    <property type="term" value="P:lipid A biosynthetic process"/>
    <property type="evidence" value="ECO:0007669"/>
    <property type="project" value="TreeGrafter"/>
</dbReference>
<evidence type="ECO:0000256" key="4">
    <source>
        <dbReference type="ARBA" id="ARBA00022679"/>
    </source>
</evidence>
<comment type="caution">
    <text evidence="10">The sequence shown here is derived from an EMBL/GenBank/DDBJ whole genome shotgun (WGS) entry which is preliminary data.</text>
</comment>
<keyword evidence="4 8" id="KW-0808">Transferase</keyword>
<sequence>MILLRIYLVVSPLIWGVFRLFSLITSKGRERFFSEYGCFVSSWRTVSKLRRDGRTPVVIHAASGGEYEQVAPLLARIDRSQYIIIQTVFSPTIFRKIHASDMSDVTFYHPPDSLCSAVLFFLLFRPGLYITNRHDVWPAHLWVARLFNCTTAYVNANIYPESVRYARIARPFYAAVFRLFDTVFTGSDRLRHLLHEVQPRMAVSVVGDTRFERVRARAEQNSRRHFNDEPQGTVLVLGSLISSDYVPVFTGVSQYRRNGGEVAHIIVVPHEVDAAALREAEKALSHHGFTSHRYSESPCFGRSDAVIIDSVGILAELYAYGDWAYVGAGFGAGVHSVIEPAVYALPVAYGPRYTLLDEAVTLAEENLTWVVHCATDFAHFLAEGREQHELLSQKLSLFISASCGASTEISVELGLNLP</sequence>
<accession>U7D9U7</accession>
<reference evidence="10 11" key="1">
    <citation type="journal article" date="2013" name="Environ. Microbiol.">
        <title>Genome analysis of Chitinivibrio alkaliphilus gen. nov., sp. nov., a novel extremely haloalkaliphilic anaerobic chitinolytic bacterium from the candidate phylum Termite Group 3.</title>
        <authorList>
            <person name="Sorokin D.Y."/>
            <person name="Gumerov V.M."/>
            <person name="Rakitin A.L."/>
            <person name="Beletsky A.V."/>
            <person name="Damste J.S."/>
            <person name="Muyzer G."/>
            <person name="Mardanov A.V."/>
            <person name="Ravin N.V."/>
        </authorList>
    </citation>
    <scope>NUCLEOTIDE SEQUENCE [LARGE SCALE GENOMIC DNA]</scope>
    <source>
        <strain evidence="10 11">ACht1</strain>
    </source>
</reference>
<name>U7D9U7_9BACT</name>
<dbReference type="GO" id="GO:0005886">
    <property type="term" value="C:plasma membrane"/>
    <property type="evidence" value="ECO:0007669"/>
    <property type="project" value="UniProtKB-SubCell"/>
</dbReference>
<dbReference type="Gene3D" id="3.40.50.11720">
    <property type="entry name" value="3-Deoxy-D-manno-octulosonic-acid transferase, N-terminal domain"/>
    <property type="match status" value="1"/>
</dbReference>
<dbReference type="UniPathway" id="UPA00958"/>
<proteinExistence type="inferred from homology"/>
<comment type="catalytic activity">
    <reaction evidence="6 8">
        <text>lipid IVA (E. coli) + CMP-3-deoxy-beta-D-manno-octulosonate = alpha-Kdo-(2-&gt;6)-lipid IVA (E. coli) + CMP + H(+)</text>
        <dbReference type="Rhea" id="RHEA:28066"/>
        <dbReference type="ChEBI" id="CHEBI:15378"/>
        <dbReference type="ChEBI" id="CHEBI:58603"/>
        <dbReference type="ChEBI" id="CHEBI:60364"/>
        <dbReference type="ChEBI" id="CHEBI:60377"/>
        <dbReference type="ChEBI" id="CHEBI:85987"/>
        <dbReference type="EC" id="2.4.99.12"/>
    </reaction>
</comment>
<keyword evidence="8" id="KW-0448">Lipopolysaccharide biosynthesis</keyword>
<dbReference type="InterPro" id="IPR007507">
    <property type="entry name" value="Glycos_transf_N"/>
</dbReference>
<dbReference type="Gene3D" id="3.40.50.2000">
    <property type="entry name" value="Glycogen Phosphorylase B"/>
    <property type="match status" value="1"/>
</dbReference>
<dbReference type="RefSeq" id="WP_022635892.1">
    <property type="nucleotide sequence ID" value="NZ_ASJR01000002.1"/>
</dbReference>
<dbReference type="STRING" id="1313304.CALK_0349"/>
<evidence type="ECO:0000256" key="2">
    <source>
        <dbReference type="ARBA" id="ARBA00012621"/>
    </source>
</evidence>
<dbReference type="EMBL" id="ASJR01000002">
    <property type="protein sequence ID" value="ERP39179.1"/>
    <property type="molecule type" value="Genomic_DNA"/>
</dbReference>
<comment type="subcellular location">
    <subcellularLocation>
        <location evidence="8">Cell membrane</location>
    </subcellularLocation>
</comment>
<comment type="similarity">
    <text evidence="8">Belongs to the glycosyltransferase group 1 family.</text>
</comment>
<dbReference type="OrthoDB" id="9789797at2"/>
<keyword evidence="8" id="KW-0472">Membrane</keyword>
<evidence type="ECO:0000256" key="5">
    <source>
        <dbReference type="ARBA" id="ARBA00031445"/>
    </source>
</evidence>
<evidence type="ECO:0000259" key="9">
    <source>
        <dbReference type="Pfam" id="PF04413"/>
    </source>
</evidence>